<keyword evidence="4" id="KW-0378">Hydrolase</keyword>
<dbReference type="Gene3D" id="3.40.630.10">
    <property type="entry name" value="Zn peptidases"/>
    <property type="match status" value="1"/>
</dbReference>
<dbReference type="Pfam" id="PF00883">
    <property type="entry name" value="Peptidase_M17"/>
    <property type="match status" value="1"/>
</dbReference>
<organism evidence="10 11">
    <name type="scientific">Actinoallomurus acaciae</name>
    <dbReference type="NCBI Taxonomy" id="502577"/>
    <lineage>
        <taxon>Bacteria</taxon>
        <taxon>Bacillati</taxon>
        <taxon>Actinomycetota</taxon>
        <taxon>Actinomycetes</taxon>
        <taxon>Streptosporangiales</taxon>
        <taxon>Thermomonosporaceae</taxon>
        <taxon>Actinoallomurus</taxon>
    </lineage>
</organism>
<evidence type="ECO:0000256" key="2">
    <source>
        <dbReference type="ARBA" id="ARBA00022438"/>
    </source>
</evidence>
<dbReference type="CDD" id="cd00433">
    <property type="entry name" value="Peptidase_M17"/>
    <property type="match status" value="1"/>
</dbReference>
<evidence type="ECO:0000256" key="6">
    <source>
        <dbReference type="ARBA" id="ARBA00049972"/>
    </source>
</evidence>
<protein>
    <recommendedName>
        <fullName evidence="7">Probable cytosol aminopeptidase</fullName>
    </recommendedName>
    <alternativeName>
        <fullName evidence="8">Leucine aminopeptidase</fullName>
    </alternativeName>
    <alternativeName>
        <fullName evidence="5">Leucyl aminopeptidase</fullName>
    </alternativeName>
</protein>
<evidence type="ECO:0000256" key="1">
    <source>
        <dbReference type="ARBA" id="ARBA00009528"/>
    </source>
</evidence>
<sequence length="291" mass="29758">ADAALTVRVRDEAALAAQGFGGLIAVGAGSARPPRLIELAYEPEGAADARHIVLVGKGITFDSGGLSLKSNEGMKTMKTDMAGGAVVIAVMSALRGLGVPVKVTGLVAAAENMPSGSAMRPGDVIRHYGGTTSEVLNTDAEGRLVLADALAYADAELDPAAVVDIATLTGAAKVALGLRHAALYSTDETLAGDLLEASEGSGESLWRMPLVDEYRPAIDSHVADVANIGRGGFSAGSIIAGLFLREFAGDRPWAHLDVAGPARATADNAEITKGATGYGVRLLLRWLTSAN</sequence>
<comment type="function">
    <text evidence="6">Presumably involved in the processing and regular turnover of intracellular proteins. Catalyzes the removal of unsubstituted N-terminal amino acids from various peptides.</text>
</comment>
<evidence type="ECO:0000259" key="9">
    <source>
        <dbReference type="PROSITE" id="PS00631"/>
    </source>
</evidence>
<gene>
    <name evidence="10" type="ORF">ACFFNX_50925</name>
</gene>
<evidence type="ECO:0000313" key="11">
    <source>
        <dbReference type="Proteomes" id="UP001589627"/>
    </source>
</evidence>
<name>A0ABV5Z1I5_9ACTN</name>
<dbReference type="PANTHER" id="PTHR11963:SF23">
    <property type="entry name" value="CYTOSOL AMINOPEPTIDASE"/>
    <property type="match status" value="1"/>
</dbReference>
<evidence type="ECO:0000256" key="3">
    <source>
        <dbReference type="ARBA" id="ARBA00022670"/>
    </source>
</evidence>
<dbReference type="PROSITE" id="PS00631">
    <property type="entry name" value="CYTOSOL_AP"/>
    <property type="match status" value="1"/>
</dbReference>
<evidence type="ECO:0000256" key="7">
    <source>
        <dbReference type="ARBA" id="ARBA00050021"/>
    </source>
</evidence>
<dbReference type="Proteomes" id="UP001589627">
    <property type="component" value="Unassembled WGS sequence"/>
</dbReference>
<proteinExistence type="inferred from homology"/>
<dbReference type="RefSeq" id="WP_378213716.1">
    <property type="nucleotide sequence ID" value="NZ_JBHLZP010001113.1"/>
</dbReference>
<comment type="caution">
    <text evidence="10">The sequence shown here is derived from an EMBL/GenBank/DDBJ whole genome shotgun (WGS) entry which is preliminary data.</text>
</comment>
<feature type="domain" description="Cytosol aminopeptidase" evidence="9">
    <location>
        <begin position="137"/>
        <end position="144"/>
    </location>
</feature>
<keyword evidence="11" id="KW-1185">Reference proteome</keyword>
<dbReference type="InterPro" id="IPR000819">
    <property type="entry name" value="Peptidase_M17_C"/>
</dbReference>
<evidence type="ECO:0000256" key="4">
    <source>
        <dbReference type="ARBA" id="ARBA00022801"/>
    </source>
</evidence>
<accession>A0ABV5Z1I5</accession>
<evidence type="ECO:0000313" key="10">
    <source>
        <dbReference type="EMBL" id="MFB9840487.1"/>
    </source>
</evidence>
<evidence type="ECO:0000256" key="8">
    <source>
        <dbReference type="ARBA" id="ARBA00050061"/>
    </source>
</evidence>
<keyword evidence="3" id="KW-0645">Protease</keyword>
<comment type="similarity">
    <text evidence="1">Belongs to the peptidase M17 family.</text>
</comment>
<reference evidence="10 11" key="1">
    <citation type="submission" date="2024-09" db="EMBL/GenBank/DDBJ databases">
        <authorList>
            <person name="Sun Q."/>
            <person name="Mori K."/>
        </authorList>
    </citation>
    <scope>NUCLEOTIDE SEQUENCE [LARGE SCALE GENOMIC DNA]</scope>
    <source>
        <strain evidence="10 11">TBRC 0563</strain>
    </source>
</reference>
<feature type="non-terminal residue" evidence="10">
    <location>
        <position position="1"/>
    </location>
</feature>
<dbReference type="InterPro" id="IPR011356">
    <property type="entry name" value="Leucine_aapep/pepB"/>
</dbReference>
<dbReference type="PRINTS" id="PR00481">
    <property type="entry name" value="LAMNOPPTDASE"/>
</dbReference>
<dbReference type="EMBL" id="JBHLZP010001113">
    <property type="protein sequence ID" value="MFB9840487.1"/>
    <property type="molecule type" value="Genomic_DNA"/>
</dbReference>
<dbReference type="PANTHER" id="PTHR11963">
    <property type="entry name" value="LEUCINE AMINOPEPTIDASE-RELATED"/>
    <property type="match status" value="1"/>
</dbReference>
<evidence type="ECO:0000256" key="5">
    <source>
        <dbReference type="ARBA" id="ARBA00033172"/>
    </source>
</evidence>
<dbReference type="SUPFAM" id="SSF53187">
    <property type="entry name" value="Zn-dependent exopeptidases"/>
    <property type="match status" value="1"/>
</dbReference>
<keyword evidence="2" id="KW-0031">Aminopeptidase</keyword>